<gene>
    <name evidence="1" type="ORF">D2962_13425</name>
</gene>
<dbReference type="SUPFAM" id="SSF143100">
    <property type="entry name" value="TTHA1013/TTHA0281-like"/>
    <property type="match status" value="1"/>
</dbReference>
<sequence>MGVNLEKLNRSTAKRLFGEIINKAERGEEIIVIDALRNKGDEKNAVSIISTQSLDNLFSRIAPFKLIWEYDQILKGYTVTIEGLSTVYGEGNTKEEAIEDLIDALLEYTELYYSNIEWFTSENSATNFDFPFLRRIARCNGDREKIKQLFVEEKCQ</sequence>
<organism evidence="1 2">
    <name type="scientific">Biomaibacter acetigenes</name>
    <dbReference type="NCBI Taxonomy" id="2316383"/>
    <lineage>
        <taxon>Bacteria</taxon>
        <taxon>Bacillati</taxon>
        <taxon>Bacillota</taxon>
        <taxon>Clostridia</taxon>
        <taxon>Thermosediminibacterales</taxon>
        <taxon>Tepidanaerobacteraceae</taxon>
        <taxon>Biomaibacter</taxon>
    </lineage>
</organism>
<dbReference type="Gene3D" id="3.30.160.620">
    <property type="match status" value="1"/>
</dbReference>
<dbReference type="EMBL" id="CP033169">
    <property type="protein sequence ID" value="AYO31463.1"/>
    <property type="molecule type" value="Genomic_DNA"/>
</dbReference>
<evidence type="ECO:0000313" key="2">
    <source>
        <dbReference type="Proteomes" id="UP000280960"/>
    </source>
</evidence>
<proteinExistence type="predicted"/>
<name>A0A3G2R7U2_9FIRM</name>
<dbReference type="AlphaFoldDB" id="A0A3G2R7U2"/>
<accession>A0A3G2R7U2</accession>
<dbReference type="InterPro" id="IPR035424">
    <property type="entry name" value="Antitoxin_RelB"/>
</dbReference>
<dbReference type="Proteomes" id="UP000280960">
    <property type="component" value="Chromosome"/>
</dbReference>
<reference evidence="1 2" key="1">
    <citation type="submission" date="2018-10" db="EMBL/GenBank/DDBJ databases">
        <authorList>
            <person name="Zhang X."/>
        </authorList>
    </citation>
    <scope>NUCLEOTIDE SEQUENCE [LARGE SCALE GENOMIC DNA]</scope>
    <source>
        <strain evidence="1 2">SK-G1</strain>
    </source>
</reference>
<dbReference type="RefSeq" id="WP_120767046.1">
    <property type="nucleotide sequence ID" value="NZ_CP033169.1"/>
</dbReference>
<dbReference type="Pfam" id="PF12910">
    <property type="entry name" value="PHD_like"/>
    <property type="match status" value="1"/>
</dbReference>
<dbReference type="KEGG" id="bacg:D2962_13425"/>
<evidence type="ECO:0000313" key="1">
    <source>
        <dbReference type="EMBL" id="AYO31463.1"/>
    </source>
</evidence>
<dbReference type="InterPro" id="IPR035069">
    <property type="entry name" value="TTHA1013/TTHA0281-like"/>
</dbReference>
<keyword evidence="2" id="KW-1185">Reference proteome</keyword>
<protein>
    <submittedName>
        <fullName evidence="1">Uncharacterized protein</fullName>
    </submittedName>
</protein>